<evidence type="ECO:0008006" key="8">
    <source>
        <dbReference type="Google" id="ProtNLM"/>
    </source>
</evidence>
<keyword evidence="7" id="KW-1185">Reference proteome</keyword>
<gene>
    <name evidence="6" type="ORF">BJ965_000130</name>
</gene>
<accession>A0A7W7DGY3</accession>
<protein>
    <recommendedName>
        <fullName evidence="8">Major facilitator superfamily (MFS) profile domain-containing protein</fullName>
    </recommendedName>
</protein>
<comment type="subcellular location">
    <subcellularLocation>
        <location evidence="1">Membrane</location>
        <topology evidence="1">Multi-pass membrane protein</topology>
    </subcellularLocation>
</comment>
<dbReference type="RefSeq" id="WP_246545799.1">
    <property type="nucleotide sequence ID" value="NZ_JACHMS010000001.1"/>
</dbReference>
<evidence type="ECO:0000256" key="1">
    <source>
        <dbReference type="ARBA" id="ARBA00004141"/>
    </source>
</evidence>
<dbReference type="InterPro" id="IPR036259">
    <property type="entry name" value="MFS_trans_sf"/>
</dbReference>
<dbReference type="GO" id="GO:0005886">
    <property type="term" value="C:plasma membrane"/>
    <property type="evidence" value="ECO:0007669"/>
    <property type="project" value="TreeGrafter"/>
</dbReference>
<proteinExistence type="predicted"/>
<evidence type="ECO:0000256" key="3">
    <source>
        <dbReference type="ARBA" id="ARBA00022989"/>
    </source>
</evidence>
<dbReference type="SUPFAM" id="SSF103473">
    <property type="entry name" value="MFS general substrate transporter"/>
    <property type="match status" value="1"/>
</dbReference>
<dbReference type="GeneID" id="95799671"/>
<feature type="transmembrane region" description="Helical" evidence="5">
    <location>
        <begin position="35"/>
        <end position="55"/>
    </location>
</feature>
<reference evidence="6 7" key="1">
    <citation type="submission" date="2020-08" db="EMBL/GenBank/DDBJ databases">
        <title>Sequencing the genomes of 1000 actinobacteria strains.</title>
        <authorList>
            <person name="Klenk H.-P."/>
        </authorList>
    </citation>
    <scope>NUCLEOTIDE SEQUENCE [LARGE SCALE GENOMIC DNA]</scope>
    <source>
        <strain evidence="6 7">DSM 40483</strain>
    </source>
</reference>
<organism evidence="6 7">
    <name type="scientific">Streptomyces luteogriseus</name>
    <dbReference type="NCBI Taxonomy" id="68233"/>
    <lineage>
        <taxon>Bacteria</taxon>
        <taxon>Bacillati</taxon>
        <taxon>Actinomycetota</taxon>
        <taxon>Actinomycetes</taxon>
        <taxon>Kitasatosporales</taxon>
        <taxon>Streptomycetaceae</taxon>
        <taxon>Streptomyces</taxon>
    </lineage>
</organism>
<dbReference type="GO" id="GO:0022857">
    <property type="term" value="F:transmembrane transporter activity"/>
    <property type="evidence" value="ECO:0007669"/>
    <property type="project" value="TreeGrafter"/>
</dbReference>
<dbReference type="AlphaFoldDB" id="A0A7W7DGY3"/>
<evidence type="ECO:0000313" key="6">
    <source>
        <dbReference type="EMBL" id="MBB4710248.1"/>
    </source>
</evidence>
<comment type="caution">
    <text evidence="6">The sequence shown here is derived from an EMBL/GenBank/DDBJ whole genome shotgun (WGS) entry which is preliminary data.</text>
</comment>
<keyword evidence="4 5" id="KW-0472">Membrane</keyword>
<dbReference type="EMBL" id="JACHMS010000001">
    <property type="protein sequence ID" value="MBB4710248.1"/>
    <property type="molecule type" value="Genomic_DNA"/>
</dbReference>
<name>A0A7W7DGY3_9ACTN</name>
<keyword evidence="3 5" id="KW-1133">Transmembrane helix</keyword>
<dbReference type="Proteomes" id="UP000565089">
    <property type="component" value="Unassembled WGS sequence"/>
</dbReference>
<evidence type="ECO:0000256" key="2">
    <source>
        <dbReference type="ARBA" id="ARBA00022692"/>
    </source>
</evidence>
<evidence type="ECO:0000256" key="5">
    <source>
        <dbReference type="SAM" id="Phobius"/>
    </source>
</evidence>
<dbReference type="PANTHER" id="PTHR23501:SF197">
    <property type="entry name" value="COMD"/>
    <property type="match status" value="1"/>
</dbReference>
<dbReference type="Gene3D" id="1.20.1250.20">
    <property type="entry name" value="MFS general substrate transporter like domains"/>
    <property type="match status" value="1"/>
</dbReference>
<sequence>MAAAGLLTWALFFLCQSRAAEPIIPLRLFRSRIFTITTLVGLLVIGIGMFAFAGYPPTHLRMVYGVSATESGLLLVPMVVGLMATAFPSGQLMSRTGRYKAYPILGAAFVGLRRC</sequence>
<evidence type="ECO:0000313" key="7">
    <source>
        <dbReference type="Proteomes" id="UP000565089"/>
    </source>
</evidence>
<evidence type="ECO:0000256" key="4">
    <source>
        <dbReference type="ARBA" id="ARBA00023136"/>
    </source>
</evidence>
<feature type="transmembrane region" description="Helical" evidence="5">
    <location>
        <begin position="62"/>
        <end position="87"/>
    </location>
</feature>
<dbReference type="PANTHER" id="PTHR23501">
    <property type="entry name" value="MAJOR FACILITATOR SUPERFAMILY"/>
    <property type="match status" value="1"/>
</dbReference>
<keyword evidence="2 5" id="KW-0812">Transmembrane</keyword>